<feature type="compositionally biased region" description="Basic and acidic residues" evidence="2">
    <location>
        <begin position="374"/>
        <end position="402"/>
    </location>
</feature>
<dbReference type="SUPFAM" id="SSF52540">
    <property type="entry name" value="P-loop containing nucleoside triphosphate hydrolases"/>
    <property type="match status" value="1"/>
</dbReference>
<evidence type="ECO:0000256" key="2">
    <source>
        <dbReference type="SAM" id="MobiDB-lite"/>
    </source>
</evidence>
<dbReference type="Pfam" id="PF13558">
    <property type="entry name" value="SbcC_Walker_B"/>
    <property type="match status" value="1"/>
</dbReference>
<keyword evidence="1" id="KW-0175">Coiled coil</keyword>
<protein>
    <submittedName>
        <fullName evidence="3">Uncharacterized protein (TIGR02680 family)</fullName>
    </submittedName>
</protein>
<evidence type="ECO:0000256" key="1">
    <source>
        <dbReference type="SAM" id="Coils"/>
    </source>
</evidence>
<proteinExistence type="predicted"/>
<dbReference type="Proteomes" id="UP000245469">
    <property type="component" value="Unassembled WGS sequence"/>
</dbReference>
<accession>A0A316ACI6</accession>
<evidence type="ECO:0000313" key="4">
    <source>
        <dbReference type="Proteomes" id="UP000245469"/>
    </source>
</evidence>
<dbReference type="RefSeq" id="WP_109776392.1">
    <property type="nucleotide sequence ID" value="NZ_QGDQ01000037.1"/>
</dbReference>
<feature type="coiled-coil region" evidence="1">
    <location>
        <begin position="467"/>
        <end position="515"/>
    </location>
</feature>
<dbReference type="InterPro" id="IPR013496">
    <property type="entry name" value="CHP02680"/>
</dbReference>
<evidence type="ECO:0000313" key="3">
    <source>
        <dbReference type="EMBL" id="PWJ47487.1"/>
    </source>
</evidence>
<name>A0A316ACI6_9ACTN</name>
<organism evidence="3 4">
    <name type="scientific">Quadrisphaera granulorum</name>
    <dbReference type="NCBI Taxonomy" id="317664"/>
    <lineage>
        <taxon>Bacteria</taxon>
        <taxon>Bacillati</taxon>
        <taxon>Actinomycetota</taxon>
        <taxon>Actinomycetes</taxon>
        <taxon>Kineosporiales</taxon>
        <taxon>Kineosporiaceae</taxon>
        <taxon>Quadrisphaera</taxon>
    </lineage>
</organism>
<feature type="compositionally biased region" description="Basic and acidic residues" evidence="2">
    <location>
        <begin position="957"/>
        <end position="972"/>
    </location>
</feature>
<dbReference type="InterPro" id="IPR027417">
    <property type="entry name" value="P-loop_NTPase"/>
</dbReference>
<comment type="caution">
    <text evidence="3">The sequence shown here is derived from an EMBL/GenBank/DDBJ whole genome shotgun (WGS) entry which is preliminary data.</text>
</comment>
<feature type="region of interest" description="Disordered" evidence="2">
    <location>
        <begin position="957"/>
        <end position="995"/>
    </location>
</feature>
<feature type="coiled-coil region" evidence="1">
    <location>
        <begin position="565"/>
        <end position="599"/>
    </location>
</feature>
<dbReference type="OrthoDB" id="8527901at2"/>
<dbReference type="EMBL" id="QGDQ01000037">
    <property type="protein sequence ID" value="PWJ47487.1"/>
    <property type="molecule type" value="Genomic_DNA"/>
</dbReference>
<gene>
    <name evidence="3" type="ORF">BXY45_13730</name>
</gene>
<dbReference type="NCBIfam" id="TIGR02680">
    <property type="entry name" value="TIGR02680 family protein"/>
    <property type="match status" value="1"/>
</dbReference>
<feature type="region of interest" description="Disordered" evidence="2">
    <location>
        <begin position="1377"/>
        <end position="1412"/>
    </location>
</feature>
<feature type="region of interest" description="Disordered" evidence="2">
    <location>
        <begin position="908"/>
        <end position="942"/>
    </location>
</feature>
<keyword evidence="4" id="KW-1185">Reference proteome</keyword>
<sequence>MTETSVLPASDLPVLPVPLRRRWQPLRAGLVDLYYYDDQDFWFHDGRLLLRGNNGAGKSKVLALLLPFLFDGETAGHRLEPDGDSQKKMEWNLLLGGEHPNPERTGYSWLELGRLDEDGREHVVTIGFGVKAARGRGVVKKWFFTAAARVGVDLHLVDASRTVLTQDRLEAALEALPGHGRVTTTARDHRHAVDELFFGLGEQRYTALVDLLVQLRQPQLSRKPSESKLSDALTAALPPLDQAVLSDVAESYRSLEEDRAALDRTVEAHAGARSFLGHYRGYARVAARRAAAPPRSAQARYDETGRTLAAARRTLEDSLTALTAAQEADRASAERVEVLQAREVALAKDPRASSVEVIQGVRRADEAAQTEATRAAERAARAAERADRAERQAADAVRRRDSAAAGAAAREQAVRDAAREATLPSPDELAAGTVEPLDVTAPPADLGPWQRGAQHAAERRRRDLKHLEDLARAQQRAADEHAKARAEVDRARSAVERAAERVAEAEAAQADAARALVRESAAWLQQLTELDVPDHAGALAAVETWAAAGAGAGEGGDLPLAALAAEAHAAAVASLTSQREAAEREAVEAGALVSALTEELRRLERGEHRPPALLPTREPGVREQVLGAPLWQLVELTDALDDRAAAGLEAALEASGLLDAWVGPDAGVRLAGDVVVHPHRGGPGDDDGTGSHLGELLRPADELPDGSGLTAEHVAAVLAGIGVGEAEGARGRVWVDVDGGYGTPVTSGSWRKERSEHLGASSRERARMARMAAARSELAEASQRELDAQAAADAVGLRLAAAKREAGSVPSGRQVLQAVLDVAARVRQREELRVAVVEASSAAARAASAAQVAAEALTDAATQLALPADAEERARVAAASDRWDRAVAVLWPALEALRAAREQAVQAQESAADERSAAQAATEELEQRRREAAAAHETRETMERTVGLDAAALLAEREEVDRDKRTAAEQRRAAQAALSGAERDAGAADSRVTSLAEQLSRDGDQRDAAVAAWQATATSGLLAVAVPEVVVPDGDAPWAAEPAVRLARAVEAALADVVSDDDALTRAQNRVTSEQRTIDDVLRPDGHQATVRMAGQLAGDAGLLVVDVVFRGRATTLVELEEALAADVAERTELLDAREREVIENYLIDEVASTLADLVSAAEAQVASMNVELEQRPTSAGMRLRLRWVPREDGPAGLEAARSRLLRQNADAWSAADRAAVAAFLTAQVQAVRAADPGGSWLEQLGRALDYRTWHRFAVQRWQGGQWRAATGPASGGERVLAASVPLFAAAAAHYGSAPNPHAPRLVMLDEAFAGVDDTARADYLGLLAAFDLDVVMTSEREWGCYPQVPGLGIAQLSRLEGVDAVLVTPWRWDGRERTRADGGAGARPAGSATAPQPRREPELEQDGLFDS</sequence>
<feature type="region of interest" description="Disordered" evidence="2">
    <location>
        <begin position="362"/>
        <end position="461"/>
    </location>
</feature>
<reference evidence="3 4" key="1">
    <citation type="submission" date="2018-03" db="EMBL/GenBank/DDBJ databases">
        <title>Genomic Encyclopedia of Archaeal and Bacterial Type Strains, Phase II (KMG-II): from individual species to whole genera.</title>
        <authorList>
            <person name="Goeker M."/>
        </authorList>
    </citation>
    <scope>NUCLEOTIDE SEQUENCE [LARGE SCALE GENOMIC DNA]</scope>
    <source>
        <strain evidence="3 4">DSM 44889</strain>
    </source>
</reference>
<feature type="compositionally biased region" description="Low complexity" evidence="2">
    <location>
        <begin position="1387"/>
        <end position="1396"/>
    </location>
</feature>
<feature type="compositionally biased region" description="Basic and acidic residues" evidence="2">
    <location>
        <begin position="925"/>
        <end position="942"/>
    </location>
</feature>